<reference evidence="2" key="1">
    <citation type="submission" date="2022-01" db="EMBL/GenBank/DDBJ databases">
        <authorList>
            <person name="King R."/>
        </authorList>
    </citation>
    <scope>NUCLEOTIDE SEQUENCE</scope>
</reference>
<keyword evidence="3" id="KW-1185">Reference proteome</keyword>
<evidence type="ECO:0000313" key="3">
    <source>
        <dbReference type="Proteomes" id="UP001153620"/>
    </source>
</evidence>
<feature type="domain" description="F-box" evidence="1">
    <location>
        <begin position="1"/>
        <end position="45"/>
    </location>
</feature>
<dbReference type="PANTHER" id="PTHR16134">
    <property type="entry name" value="F-BOX/TPR REPEAT PROTEIN POF3"/>
    <property type="match status" value="1"/>
</dbReference>
<dbReference type="InterPro" id="IPR001810">
    <property type="entry name" value="F-box_dom"/>
</dbReference>
<dbReference type="Pfam" id="PF12937">
    <property type="entry name" value="F-box-like"/>
    <property type="match status" value="1"/>
</dbReference>
<dbReference type="EMBL" id="OU895880">
    <property type="protein sequence ID" value="CAG9811615.1"/>
    <property type="molecule type" value="Genomic_DNA"/>
</dbReference>
<dbReference type="InterPro" id="IPR036047">
    <property type="entry name" value="F-box-like_dom_sf"/>
</dbReference>
<organism evidence="2 3">
    <name type="scientific">Chironomus riparius</name>
    <dbReference type="NCBI Taxonomy" id="315576"/>
    <lineage>
        <taxon>Eukaryota</taxon>
        <taxon>Metazoa</taxon>
        <taxon>Ecdysozoa</taxon>
        <taxon>Arthropoda</taxon>
        <taxon>Hexapoda</taxon>
        <taxon>Insecta</taxon>
        <taxon>Pterygota</taxon>
        <taxon>Neoptera</taxon>
        <taxon>Endopterygota</taxon>
        <taxon>Diptera</taxon>
        <taxon>Nematocera</taxon>
        <taxon>Chironomoidea</taxon>
        <taxon>Chironomidae</taxon>
        <taxon>Chironominae</taxon>
        <taxon>Chironomus</taxon>
    </lineage>
</organism>
<accession>A0A9N9WYV4</accession>
<dbReference type="InterPro" id="IPR032675">
    <property type="entry name" value="LRR_dom_sf"/>
</dbReference>
<dbReference type="AlphaFoldDB" id="A0A9N9WYV4"/>
<proteinExistence type="predicted"/>
<sequence length="611" mass="71159">MEETLDEILLEIFQYLPSFALHNAEQVCKRWHETITTTSKLQQKIVLEVNFNNTAEALERSKSFPYKSVNLSMEDGQAPPLFPTMNREFDANIKEIFTILGNDLKILQIKNVERSLPMLFLMTPNLINLNLCNVDVNHQQLRLYPNEILDQNLSYQHNLLLLGIPRRARELNVGHEGPLFANLNPRGHPFIFEPLIMQRNINRGDLVNRHLNLAVQHHPRPEGQQPPQPIIHPRIRRMGAFRLRQERINQRRRADLLRSYTKVPIVKLNHLKFLEIKSVRKVLCWIEAPILKSFIIHDAANCDGIEELLVSTGNLEKLVMDQFVTSYFEDPENFKFQLKQLEIKSIKEAQLVDENEKFVYNLIKFLKTQKESLKDLTMNFSTVHPDVIKILNFVNNHLSLSNFSINFKLDNFIDISSTAANSVNSIMSGYLSILNNFQHIISNCENVTSLDINFDMYVDTEVLNHLAMSMPNLKRLSIHPFFTKVSSSTVFEKLESLKISKLREGPHTATWYEMAMTCPNIKELCLVDEVFEISSMKLKMVLENAKNLKILNLTGLMRFEISEEFLRIFLDDNVRIWKIEVHARMQPEEFREKMTILTENTRIQTVLHQIS</sequence>
<dbReference type="CDD" id="cd09917">
    <property type="entry name" value="F-box_SF"/>
    <property type="match status" value="1"/>
</dbReference>
<evidence type="ECO:0000313" key="2">
    <source>
        <dbReference type="EMBL" id="CAG9811615.1"/>
    </source>
</evidence>
<reference evidence="2" key="2">
    <citation type="submission" date="2022-10" db="EMBL/GenBank/DDBJ databases">
        <authorList>
            <consortium name="ENA_rothamsted_submissions"/>
            <consortium name="culmorum"/>
            <person name="King R."/>
        </authorList>
    </citation>
    <scope>NUCLEOTIDE SEQUENCE</scope>
</reference>
<dbReference type="Proteomes" id="UP001153620">
    <property type="component" value="Chromosome 4"/>
</dbReference>
<evidence type="ECO:0000259" key="1">
    <source>
        <dbReference type="PROSITE" id="PS50181"/>
    </source>
</evidence>
<dbReference type="SUPFAM" id="SSF52047">
    <property type="entry name" value="RNI-like"/>
    <property type="match status" value="1"/>
</dbReference>
<dbReference type="Gene3D" id="3.80.10.10">
    <property type="entry name" value="Ribonuclease Inhibitor"/>
    <property type="match status" value="1"/>
</dbReference>
<dbReference type="SUPFAM" id="SSF81383">
    <property type="entry name" value="F-box domain"/>
    <property type="match status" value="1"/>
</dbReference>
<dbReference type="Gene3D" id="1.20.1280.50">
    <property type="match status" value="1"/>
</dbReference>
<name>A0A9N9WYV4_9DIPT</name>
<dbReference type="PANTHER" id="PTHR16134:SF119">
    <property type="entry name" value="AT02038P-RELATED"/>
    <property type="match status" value="1"/>
</dbReference>
<dbReference type="PROSITE" id="PS50181">
    <property type="entry name" value="FBOX"/>
    <property type="match status" value="1"/>
</dbReference>
<gene>
    <name evidence="2" type="ORF">CHIRRI_LOCUS14422</name>
</gene>
<protein>
    <recommendedName>
        <fullName evidence="1">F-box domain-containing protein</fullName>
    </recommendedName>
</protein>
<dbReference type="SMART" id="SM00256">
    <property type="entry name" value="FBOX"/>
    <property type="match status" value="1"/>
</dbReference>